<sequence length="120" mass="13522">MGMYVSARGWIEIDAEQRASAEEVLRRHEDGHYSGGWAFPAHPVNWTRYLFYGGDLREGQLPWLRAQLAELAALPAVDEDGDRPRGLFLITDERGGAVTWQIRDATLRESPAPSLSWLAE</sequence>
<keyword evidence="2" id="KW-1185">Reference proteome</keyword>
<dbReference type="Proteomes" id="UP001240150">
    <property type="component" value="Chromosome"/>
</dbReference>
<proteinExistence type="predicted"/>
<evidence type="ECO:0000313" key="1">
    <source>
        <dbReference type="EMBL" id="WIN00456.1"/>
    </source>
</evidence>
<dbReference type="RefSeq" id="WP_284921984.1">
    <property type="nucleotide sequence ID" value="NZ_CP126980.1"/>
</dbReference>
<accession>A0ABY8WW93</accession>
<gene>
    <name evidence="1" type="ORF">ACTOB_004165</name>
</gene>
<protein>
    <submittedName>
        <fullName evidence="1">Uncharacterized protein</fullName>
    </submittedName>
</protein>
<reference evidence="1 2" key="1">
    <citation type="submission" date="2023-06" db="EMBL/GenBank/DDBJ databases">
        <authorList>
            <person name="Yushchuk O."/>
            <person name="Binda E."/>
            <person name="Ruckert-Reed C."/>
            <person name="Fedorenko V."/>
            <person name="Kalinowski J."/>
            <person name="Marinelli F."/>
        </authorList>
    </citation>
    <scope>NUCLEOTIDE SEQUENCE [LARGE SCALE GENOMIC DNA]</scope>
    <source>
        <strain evidence="1 2">NRRL 3884</strain>
    </source>
</reference>
<organism evidence="1 2">
    <name type="scientific">Actinoplanes oblitus</name>
    <dbReference type="NCBI Taxonomy" id="3040509"/>
    <lineage>
        <taxon>Bacteria</taxon>
        <taxon>Bacillati</taxon>
        <taxon>Actinomycetota</taxon>
        <taxon>Actinomycetes</taxon>
        <taxon>Micromonosporales</taxon>
        <taxon>Micromonosporaceae</taxon>
        <taxon>Actinoplanes</taxon>
    </lineage>
</organism>
<name>A0ABY8WW93_9ACTN</name>
<dbReference type="EMBL" id="CP126980">
    <property type="protein sequence ID" value="WIN00456.1"/>
    <property type="molecule type" value="Genomic_DNA"/>
</dbReference>
<evidence type="ECO:0000313" key="2">
    <source>
        <dbReference type="Proteomes" id="UP001240150"/>
    </source>
</evidence>